<evidence type="ECO:0000256" key="6">
    <source>
        <dbReference type="RuleBase" id="RU004168"/>
    </source>
</evidence>
<dbReference type="GO" id="GO:0003998">
    <property type="term" value="F:acylphosphatase activity"/>
    <property type="evidence" value="ECO:0007669"/>
    <property type="project" value="UniProtKB-EC"/>
</dbReference>
<protein>
    <recommendedName>
        <fullName evidence="3 5">acylphosphatase</fullName>
        <ecNumber evidence="2 5">3.6.1.7</ecNumber>
    </recommendedName>
</protein>
<dbReference type="PANTHER" id="PTHR47268">
    <property type="entry name" value="ACYLPHOSPHATASE"/>
    <property type="match status" value="1"/>
</dbReference>
<dbReference type="Pfam" id="PF00708">
    <property type="entry name" value="Acylphosphatase"/>
    <property type="match status" value="1"/>
</dbReference>
<evidence type="ECO:0000259" key="7">
    <source>
        <dbReference type="PROSITE" id="PS51160"/>
    </source>
</evidence>
<dbReference type="InterPro" id="IPR036046">
    <property type="entry name" value="Acylphosphatase-like_dom_sf"/>
</dbReference>
<dbReference type="Proteomes" id="UP000321490">
    <property type="component" value="Unassembled WGS sequence"/>
</dbReference>
<evidence type="ECO:0000256" key="2">
    <source>
        <dbReference type="ARBA" id="ARBA00012150"/>
    </source>
</evidence>
<sequence>MSARRVVALVDGLVQGVGYRFFVHRAATARGLAGSATNLPDGRVEVVLEGPADDVAAVLAGLDGADAPGTVRGVQARDDVVRGVHGFTTG</sequence>
<dbReference type="RefSeq" id="WP_153362035.1">
    <property type="nucleotide sequence ID" value="NZ_ML762525.1"/>
</dbReference>
<dbReference type="AlphaFoldDB" id="A0A562IS93"/>
<evidence type="ECO:0000256" key="3">
    <source>
        <dbReference type="ARBA" id="ARBA00015991"/>
    </source>
</evidence>
<dbReference type="EC" id="3.6.1.7" evidence="2 5"/>
<dbReference type="Gene3D" id="3.30.70.100">
    <property type="match status" value="1"/>
</dbReference>
<reference evidence="8 9" key="1">
    <citation type="submission" date="2019-07" db="EMBL/GenBank/DDBJ databases">
        <title>R&amp;d 2014.</title>
        <authorList>
            <person name="Klenk H.-P."/>
        </authorList>
    </citation>
    <scope>NUCLEOTIDE SEQUENCE [LARGE SCALE GENOMIC DNA]</scope>
    <source>
        <strain evidence="8 9">DSM 45764</strain>
    </source>
</reference>
<dbReference type="InterPro" id="IPR001792">
    <property type="entry name" value="Acylphosphatase-like_dom"/>
</dbReference>
<dbReference type="SUPFAM" id="SSF54975">
    <property type="entry name" value="Acylphosphatase/BLUF domain-like"/>
    <property type="match status" value="1"/>
</dbReference>
<dbReference type="OrthoDB" id="3182027at2"/>
<evidence type="ECO:0000313" key="9">
    <source>
        <dbReference type="Proteomes" id="UP000321490"/>
    </source>
</evidence>
<evidence type="ECO:0000313" key="8">
    <source>
        <dbReference type="EMBL" id="TWH73909.1"/>
    </source>
</evidence>
<name>A0A562IS93_9ACTN</name>
<gene>
    <name evidence="8" type="ORF">JD78_02438</name>
</gene>
<evidence type="ECO:0000256" key="5">
    <source>
        <dbReference type="PROSITE-ProRule" id="PRU00520"/>
    </source>
</evidence>
<dbReference type="PANTHER" id="PTHR47268:SF4">
    <property type="entry name" value="ACYLPHOSPHATASE"/>
    <property type="match status" value="1"/>
</dbReference>
<accession>A0A562IS93</accession>
<feature type="active site" evidence="5">
    <location>
        <position position="20"/>
    </location>
</feature>
<comment type="catalytic activity">
    <reaction evidence="4 5">
        <text>an acyl phosphate + H2O = a carboxylate + phosphate + H(+)</text>
        <dbReference type="Rhea" id="RHEA:14965"/>
        <dbReference type="ChEBI" id="CHEBI:15377"/>
        <dbReference type="ChEBI" id="CHEBI:15378"/>
        <dbReference type="ChEBI" id="CHEBI:29067"/>
        <dbReference type="ChEBI" id="CHEBI:43474"/>
        <dbReference type="ChEBI" id="CHEBI:59918"/>
        <dbReference type="EC" id="3.6.1.7"/>
    </reaction>
</comment>
<organism evidence="8 9">
    <name type="scientific">Modestobacter roseus</name>
    <dbReference type="NCBI Taxonomy" id="1181884"/>
    <lineage>
        <taxon>Bacteria</taxon>
        <taxon>Bacillati</taxon>
        <taxon>Actinomycetota</taxon>
        <taxon>Actinomycetes</taxon>
        <taxon>Geodermatophilales</taxon>
        <taxon>Geodermatophilaceae</taxon>
        <taxon>Modestobacter</taxon>
    </lineage>
</organism>
<feature type="domain" description="Acylphosphatase-like" evidence="7">
    <location>
        <begin position="5"/>
        <end position="90"/>
    </location>
</feature>
<evidence type="ECO:0000256" key="4">
    <source>
        <dbReference type="ARBA" id="ARBA00047645"/>
    </source>
</evidence>
<keyword evidence="5" id="KW-0378">Hydrolase</keyword>
<keyword evidence="9" id="KW-1185">Reference proteome</keyword>
<comment type="caution">
    <text evidence="8">The sequence shown here is derived from an EMBL/GenBank/DDBJ whole genome shotgun (WGS) entry which is preliminary data.</text>
</comment>
<comment type="similarity">
    <text evidence="1 6">Belongs to the acylphosphatase family.</text>
</comment>
<evidence type="ECO:0000256" key="1">
    <source>
        <dbReference type="ARBA" id="ARBA00005614"/>
    </source>
</evidence>
<dbReference type="PROSITE" id="PS51160">
    <property type="entry name" value="ACYLPHOSPHATASE_3"/>
    <property type="match status" value="1"/>
</dbReference>
<dbReference type="EMBL" id="VLKF01000001">
    <property type="protein sequence ID" value="TWH73909.1"/>
    <property type="molecule type" value="Genomic_DNA"/>
</dbReference>
<dbReference type="InterPro" id="IPR020456">
    <property type="entry name" value="Acylphosphatase"/>
</dbReference>
<proteinExistence type="inferred from homology"/>
<feature type="active site" evidence="5">
    <location>
        <position position="38"/>
    </location>
</feature>